<protein>
    <submittedName>
        <fullName evidence="10">4-amino-4-deoxy-L-arabinose transferase-like glycosyltransferase</fullName>
    </submittedName>
</protein>
<keyword evidence="7 8" id="KW-0472">Membrane</keyword>
<feature type="transmembrane region" description="Helical" evidence="8">
    <location>
        <begin position="12"/>
        <end position="35"/>
    </location>
</feature>
<comment type="subcellular location">
    <subcellularLocation>
        <location evidence="1">Cell membrane</location>
        <topology evidence="1">Multi-pass membrane protein</topology>
    </subcellularLocation>
</comment>
<feature type="transmembrane region" description="Helical" evidence="8">
    <location>
        <begin position="202"/>
        <end position="226"/>
    </location>
</feature>
<keyword evidence="4 10" id="KW-0808">Transferase</keyword>
<dbReference type="InterPro" id="IPR050297">
    <property type="entry name" value="LipidA_mod_glycosyltrf_83"/>
</dbReference>
<dbReference type="AlphaFoldDB" id="A0A840I3G6"/>
<evidence type="ECO:0000256" key="5">
    <source>
        <dbReference type="ARBA" id="ARBA00022692"/>
    </source>
</evidence>
<dbReference type="Proteomes" id="UP000563524">
    <property type="component" value="Unassembled WGS sequence"/>
</dbReference>
<evidence type="ECO:0000256" key="6">
    <source>
        <dbReference type="ARBA" id="ARBA00022989"/>
    </source>
</evidence>
<organism evidence="10 11">
    <name type="scientific">Parvularcula dongshanensis</name>
    <dbReference type="NCBI Taxonomy" id="1173995"/>
    <lineage>
        <taxon>Bacteria</taxon>
        <taxon>Pseudomonadati</taxon>
        <taxon>Pseudomonadota</taxon>
        <taxon>Alphaproteobacteria</taxon>
        <taxon>Parvularculales</taxon>
        <taxon>Parvularculaceae</taxon>
        <taxon>Parvularcula</taxon>
    </lineage>
</organism>
<feature type="transmembrane region" description="Helical" evidence="8">
    <location>
        <begin position="167"/>
        <end position="190"/>
    </location>
</feature>
<feature type="domain" description="Glycosyltransferase RgtA/B/C/D-like" evidence="9">
    <location>
        <begin position="75"/>
        <end position="213"/>
    </location>
</feature>
<evidence type="ECO:0000256" key="7">
    <source>
        <dbReference type="ARBA" id="ARBA00023136"/>
    </source>
</evidence>
<dbReference type="GO" id="GO:0016763">
    <property type="term" value="F:pentosyltransferase activity"/>
    <property type="evidence" value="ECO:0007669"/>
    <property type="project" value="TreeGrafter"/>
</dbReference>
<keyword evidence="11" id="KW-1185">Reference proteome</keyword>
<feature type="transmembrane region" description="Helical" evidence="8">
    <location>
        <begin position="277"/>
        <end position="294"/>
    </location>
</feature>
<dbReference type="Pfam" id="PF13231">
    <property type="entry name" value="PMT_2"/>
    <property type="match status" value="1"/>
</dbReference>
<accession>A0A840I3G6</accession>
<name>A0A840I3G6_9PROT</name>
<keyword evidence="2" id="KW-1003">Cell membrane</keyword>
<feature type="transmembrane region" description="Helical" evidence="8">
    <location>
        <begin position="144"/>
        <end position="161"/>
    </location>
</feature>
<keyword evidence="5 8" id="KW-0812">Transmembrane</keyword>
<evidence type="ECO:0000256" key="1">
    <source>
        <dbReference type="ARBA" id="ARBA00004651"/>
    </source>
</evidence>
<dbReference type="GO" id="GO:0009103">
    <property type="term" value="P:lipopolysaccharide biosynthetic process"/>
    <property type="evidence" value="ECO:0007669"/>
    <property type="project" value="UniProtKB-ARBA"/>
</dbReference>
<evidence type="ECO:0000256" key="4">
    <source>
        <dbReference type="ARBA" id="ARBA00022679"/>
    </source>
</evidence>
<proteinExistence type="predicted"/>
<dbReference type="InterPro" id="IPR038731">
    <property type="entry name" value="RgtA/B/C-like"/>
</dbReference>
<sequence>MNLRKPAPEIDWLRGAMPSMLVTAAMFLLFAAVFLDGFGPRDAERYAQFAADWAANGPSLGQDHWQLRTPLIASLALGFRLLGPSELTASLVCAVWVALLVGITFVGARRLLGAEAGTLAALFTAGSAFSAAEAFEVRVNTPETVFAAAACWCMIAGLRSGRLTALFAAGALAGGAWLCRETAVFLPILFGLSSLVAFRLRLAPLLASSAGFLAVLGAELATYWALTGNPFYRVMIGAGHEARNAGHVPEAPVSVVSAVTADLTESPLAVLLATPNVTPFLLGGLLLLVAALLAGRGRPFTTAERWAAVVFGGGAVLSFVISGYVLRLESPLYSPILPYACGVAAGWSLWRLRGAIGRIGVVAGAASWIVANAAAADFRDYSEYADARWLARTFTDGRALYTDPITAHRIRVMQALDGTSPARLTYGAAPCAGDEAAVTRAKGFRGGLVPARDWQLVQEVETRRPSPTRALLRAVPGVEKVPSLNERLAASEPLRLYVVGPSAAECPARTDGAEDG</sequence>
<keyword evidence="3" id="KW-0328">Glycosyltransferase</keyword>
<keyword evidence="6 8" id="KW-1133">Transmembrane helix</keyword>
<evidence type="ECO:0000256" key="3">
    <source>
        <dbReference type="ARBA" id="ARBA00022676"/>
    </source>
</evidence>
<evidence type="ECO:0000313" key="10">
    <source>
        <dbReference type="EMBL" id="MBB4659399.1"/>
    </source>
</evidence>
<feature type="transmembrane region" description="Helical" evidence="8">
    <location>
        <begin position="306"/>
        <end position="326"/>
    </location>
</feature>
<gene>
    <name evidence="10" type="ORF">GGQ59_001936</name>
</gene>
<dbReference type="PANTHER" id="PTHR33908:SF11">
    <property type="entry name" value="MEMBRANE PROTEIN"/>
    <property type="match status" value="1"/>
</dbReference>
<evidence type="ECO:0000313" key="11">
    <source>
        <dbReference type="Proteomes" id="UP000563524"/>
    </source>
</evidence>
<reference evidence="10 11" key="1">
    <citation type="submission" date="2020-08" db="EMBL/GenBank/DDBJ databases">
        <title>Genomic Encyclopedia of Type Strains, Phase IV (KMG-IV): sequencing the most valuable type-strain genomes for metagenomic binning, comparative biology and taxonomic classification.</title>
        <authorList>
            <person name="Goeker M."/>
        </authorList>
    </citation>
    <scope>NUCLEOTIDE SEQUENCE [LARGE SCALE GENOMIC DNA]</scope>
    <source>
        <strain evidence="10 11">DSM 102850</strain>
    </source>
</reference>
<dbReference type="GO" id="GO:0005886">
    <property type="term" value="C:plasma membrane"/>
    <property type="evidence" value="ECO:0007669"/>
    <property type="project" value="UniProtKB-SubCell"/>
</dbReference>
<evidence type="ECO:0000256" key="8">
    <source>
        <dbReference type="SAM" id="Phobius"/>
    </source>
</evidence>
<dbReference type="EMBL" id="JACHOB010000004">
    <property type="protein sequence ID" value="MBB4659399.1"/>
    <property type="molecule type" value="Genomic_DNA"/>
</dbReference>
<comment type="caution">
    <text evidence="10">The sequence shown here is derived from an EMBL/GenBank/DDBJ whole genome shotgun (WGS) entry which is preliminary data.</text>
</comment>
<feature type="transmembrane region" description="Helical" evidence="8">
    <location>
        <begin position="87"/>
        <end position="106"/>
    </location>
</feature>
<evidence type="ECO:0000259" key="9">
    <source>
        <dbReference type="Pfam" id="PF13231"/>
    </source>
</evidence>
<dbReference type="PANTHER" id="PTHR33908">
    <property type="entry name" value="MANNOSYLTRANSFERASE YKCB-RELATED"/>
    <property type="match status" value="1"/>
</dbReference>
<evidence type="ECO:0000256" key="2">
    <source>
        <dbReference type="ARBA" id="ARBA00022475"/>
    </source>
</evidence>